<proteinExistence type="predicted"/>
<gene>
    <name evidence="2" type="ORF">V6N12_054262</name>
</gene>
<sequence length="142" mass="15964">MGENLDLLVEDIKSKLEFAKSSNQAAAQDCIIRSVDPLLGQVNDTAYRPAENNRYSETFRDLNAYNAVRYHGWIAKLRLLYFKSLWTSVGTVVAILLLLLTLTQTIRVDEDNGLVNIEDLVVDIGVQSLFKKEARDTNGSDE</sequence>
<keyword evidence="1" id="KW-0472">Membrane</keyword>
<keyword evidence="3" id="KW-1185">Reference proteome</keyword>
<evidence type="ECO:0000256" key="1">
    <source>
        <dbReference type="SAM" id="Phobius"/>
    </source>
</evidence>
<name>A0ABR2CZY2_9ROSI</name>
<evidence type="ECO:0000313" key="2">
    <source>
        <dbReference type="EMBL" id="KAK8527034.1"/>
    </source>
</evidence>
<organism evidence="2 3">
    <name type="scientific">Hibiscus sabdariffa</name>
    <name type="common">roselle</name>
    <dbReference type="NCBI Taxonomy" id="183260"/>
    <lineage>
        <taxon>Eukaryota</taxon>
        <taxon>Viridiplantae</taxon>
        <taxon>Streptophyta</taxon>
        <taxon>Embryophyta</taxon>
        <taxon>Tracheophyta</taxon>
        <taxon>Spermatophyta</taxon>
        <taxon>Magnoliopsida</taxon>
        <taxon>eudicotyledons</taxon>
        <taxon>Gunneridae</taxon>
        <taxon>Pentapetalae</taxon>
        <taxon>rosids</taxon>
        <taxon>malvids</taxon>
        <taxon>Malvales</taxon>
        <taxon>Malvaceae</taxon>
        <taxon>Malvoideae</taxon>
        <taxon>Hibiscus</taxon>
    </lineage>
</organism>
<reference evidence="2 3" key="1">
    <citation type="journal article" date="2024" name="G3 (Bethesda)">
        <title>Genome assembly of Hibiscus sabdariffa L. provides insights into metabolisms of medicinal natural products.</title>
        <authorList>
            <person name="Kim T."/>
        </authorList>
    </citation>
    <scope>NUCLEOTIDE SEQUENCE [LARGE SCALE GENOMIC DNA]</scope>
    <source>
        <strain evidence="2">TK-2024</strain>
        <tissue evidence="2">Old leaves</tissue>
    </source>
</reference>
<dbReference type="EMBL" id="JBBPBM010000038">
    <property type="protein sequence ID" value="KAK8527034.1"/>
    <property type="molecule type" value="Genomic_DNA"/>
</dbReference>
<evidence type="ECO:0000313" key="3">
    <source>
        <dbReference type="Proteomes" id="UP001472677"/>
    </source>
</evidence>
<keyword evidence="1" id="KW-0812">Transmembrane</keyword>
<dbReference type="PANTHER" id="PTHR31170">
    <property type="entry name" value="BNAC04G53230D PROTEIN"/>
    <property type="match status" value="1"/>
</dbReference>
<comment type="caution">
    <text evidence="2">The sequence shown here is derived from an EMBL/GenBank/DDBJ whole genome shotgun (WGS) entry which is preliminary data.</text>
</comment>
<dbReference type="Proteomes" id="UP001472677">
    <property type="component" value="Unassembled WGS sequence"/>
</dbReference>
<dbReference type="InterPro" id="IPR004158">
    <property type="entry name" value="DUF247_pln"/>
</dbReference>
<dbReference type="Pfam" id="PF03140">
    <property type="entry name" value="DUF247"/>
    <property type="match status" value="1"/>
</dbReference>
<feature type="transmembrane region" description="Helical" evidence="1">
    <location>
        <begin position="79"/>
        <end position="102"/>
    </location>
</feature>
<dbReference type="PANTHER" id="PTHR31170:SF25">
    <property type="entry name" value="BNAA09G04570D PROTEIN"/>
    <property type="match status" value="1"/>
</dbReference>
<accession>A0ABR2CZY2</accession>
<protein>
    <submittedName>
        <fullName evidence="2">Uncharacterized protein</fullName>
    </submittedName>
</protein>
<keyword evidence="1" id="KW-1133">Transmembrane helix</keyword>